<gene>
    <name evidence="2" type="ORF">NV381_36095</name>
</gene>
<sequence>MRVEHQLQTIREELIKDEFNLPITYINLSYKELIKLKSLHFMESARQLKLKHVLSDAEVNIVYKVCDAVESSLNKYYDGFPSEAYNLLKPAIDQLSCYFDSFGLFNRSPGLRLYRIRKDKFPLTNKKDLFHIPFEERTLVSTQRYSIPGFPCLYLGSSVYTCLEELRTVNNTQQVYISSFKNDRGMKFIDLGYPPRVATVASYKKSDVDSYNALKALYLCWPLVAACSVQVKDDVRPFKPEYIVPQLLLQWVRNSTHFNGIRYFTSRSSSYDRSVHLYQNYVFPVKENKESGYCDNLVEHFTLTDPISLDQFRSNYNRESNEPLYLGRGRKGTIDDSGMKVDYRCTYYSYLEEELEKINHSSLYY</sequence>
<accession>A0ABT1YTV8</accession>
<dbReference type="Proteomes" id="UP001300012">
    <property type="component" value="Unassembled WGS sequence"/>
</dbReference>
<organism evidence="2 3">
    <name type="scientific">Paenibacillus radicis</name>
    <name type="common">ex Xue et al. 2023</name>
    <dbReference type="NCBI Taxonomy" id="2972489"/>
    <lineage>
        <taxon>Bacteria</taxon>
        <taxon>Bacillati</taxon>
        <taxon>Bacillota</taxon>
        <taxon>Bacilli</taxon>
        <taxon>Bacillales</taxon>
        <taxon>Paenibacillaceae</taxon>
        <taxon>Paenibacillus</taxon>
    </lineage>
</organism>
<dbReference type="RefSeq" id="WP_258218106.1">
    <property type="nucleotide sequence ID" value="NZ_JANQBD010000048.1"/>
</dbReference>
<feature type="domain" description="RES" evidence="1">
    <location>
        <begin position="112"/>
        <end position="273"/>
    </location>
</feature>
<keyword evidence="3" id="KW-1185">Reference proteome</keyword>
<evidence type="ECO:0000313" key="2">
    <source>
        <dbReference type="EMBL" id="MCR8636609.1"/>
    </source>
</evidence>
<comment type="caution">
    <text evidence="2">The sequence shown here is derived from an EMBL/GenBank/DDBJ whole genome shotgun (WGS) entry which is preliminary data.</text>
</comment>
<evidence type="ECO:0000259" key="1">
    <source>
        <dbReference type="Pfam" id="PF08808"/>
    </source>
</evidence>
<reference evidence="2 3" key="1">
    <citation type="submission" date="2022-08" db="EMBL/GenBank/DDBJ databases">
        <title>Paenibacillus endoradicis sp. nov., Paenibacillus radicibacter sp. nov and Paenibacillus pararadicis sp. nov., three cold-adapted plant growth-promoting bacteria isolated from root of Larix gmelinii in Great Khingan.</title>
        <authorList>
            <person name="Xue H."/>
        </authorList>
    </citation>
    <scope>NUCLEOTIDE SEQUENCE [LARGE SCALE GENOMIC DNA]</scope>
    <source>
        <strain evidence="2 3">N5-1-1-5</strain>
    </source>
</reference>
<dbReference type="Pfam" id="PF08808">
    <property type="entry name" value="RES"/>
    <property type="match status" value="1"/>
</dbReference>
<proteinExistence type="predicted"/>
<protein>
    <submittedName>
        <fullName evidence="2">RES domain-containing protein</fullName>
    </submittedName>
</protein>
<dbReference type="EMBL" id="JANQBD010000048">
    <property type="protein sequence ID" value="MCR8636609.1"/>
    <property type="molecule type" value="Genomic_DNA"/>
</dbReference>
<evidence type="ECO:0000313" key="3">
    <source>
        <dbReference type="Proteomes" id="UP001300012"/>
    </source>
</evidence>
<dbReference type="InterPro" id="IPR014914">
    <property type="entry name" value="RES_dom"/>
</dbReference>
<name>A0ABT1YTV8_9BACL</name>